<evidence type="ECO:0000313" key="6">
    <source>
        <dbReference type="Proteomes" id="UP000269945"/>
    </source>
</evidence>
<comment type="function">
    <text evidence="4">Required for assembly of dynein regulatory complex (DRC) and inner dynein arm (IDA) complexes, which are responsible for ciliary beat regulation, thereby playing a central role in motility in cilia and flagella. Probably acts together with CCDC40 to form a molecular ruler that determines the 96 nanometer (nm) repeat length and arrangements of components in cilia and flagella. Not required for outer dynein arm complexes assembly.</text>
</comment>
<dbReference type="EMBL" id="CYRY02012628">
    <property type="protein sequence ID" value="VCW82128.1"/>
    <property type="molecule type" value="Genomic_DNA"/>
</dbReference>
<sequence>MSRLKGEINSEEKQALETKIIELKKMLEEKKSTFGLLETQIKKLHNDLYFIKKSNSKNCDEKQFLMTKINELNLFNDRSEKELNKTRALKQ</sequence>
<dbReference type="GO" id="GO:0005930">
    <property type="term" value="C:axoneme"/>
    <property type="evidence" value="ECO:0007669"/>
    <property type="project" value="InterPro"/>
</dbReference>
<evidence type="ECO:0000256" key="4">
    <source>
        <dbReference type="ARBA" id="ARBA00045182"/>
    </source>
</evidence>
<dbReference type="InterPro" id="IPR033290">
    <property type="entry name" value="CCDC39"/>
</dbReference>
<gene>
    <name evidence="5" type="ORF">BN2614_LOCUS1</name>
</gene>
<comment type="caution">
    <text evidence="5">The sequence shown here is derived from an EMBL/GenBank/DDBJ whole genome shotgun (WGS) entry which is preliminary data.</text>
</comment>
<dbReference type="GO" id="GO:0036159">
    <property type="term" value="P:inner dynein arm assembly"/>
    <property type="evidence" value="ECO:0007669"/>
    <property type="project" value="InterPro"/>
</dbReference>
<organism evidence="5 6">
    <name type="scientific">Gulo gulo</name>
    <name type="common">Wolverine</name>
    <name type="synonym">Gluton</name>
    <dbReference type="NCBI Taxonomy" id="48420"/>
    <lineage>
        <taxon>Eukaryota</taxon>
        <taxon>Metazoa</taxon>
        <taxon>Chordata</taxon>
        <taxon>Craniata</taxon>
        <taxon>Vertebrata</taxon>
        <taxon>Euteleostomi</taxon>
        <taxon>Mammalia</taxon>
        <taxon>Eutheria</taxon>
        <taxon>Laurasiatheria</taxon>
        <taxon>Carnivora</taxon>
        <taxon>Caniformia</taxon>
        <taxon>Musteloidea</taxon>
        <taxon>Mustelidae</taxon>
        <taxon>Guloninae</taxon>
        <taxon>Gulo</taxon>
    </lineage>
</organism>
<protein>
    <recommendedName>
        <fullName evidence="2">Coiled-coil domain-containing protein 39</fullName>
    </recommendedName>
</protein>
<keyword evidence="6" id="KW-1185">Reference proteome</keyword>
<dbReference type="Pfam" id="PF24161">
    <property type="entry name" value="CCDC39"/>
    <property type="match status" value="1"/>
</dbReference>
<proteinExistence type="inferred from homology"/>
<keyword evidence="3" id="KW-0175">Coiled coil</keyword>
<evidence type="ECO:0000313" key="5">
    <source>
        <dbReference type="EMBL" id="VCW82128.1"/>
    </source>
</evidence>
<dbReference type="GO" id="GO:0060285">
    <property type="term" value="P:cilium-dependent cell motility"/>
    <property type="evidence" value="ECO:0007669"/>
    <property type="project" value="TreeGrafter"/>
</dbReference>
<dbReference type="PANTHER" id="PTHR18962">
    <property type="entry name" value="COILED-COIL DOMAIN-CONTAINING PROTEIN 39"/>
    <property type="match status" value="1"/>
</dbReference>
<name>A0A9X9LR50_GULGU</name>
<evidence type="ECO:0000256" key="2">
    <source>
        <dbReference type="ARBA" id="ARBA00016725"/>
    </source>
</evidence>
<evidence type="ECO:0000256" key="1">
    <source>
        <dbReference type="ARBA" id="ARBA00005805"/>
    </source>
</evidence>
<dbReference type="Proteomes" id="UP000269945">
    <property type="component" value="Unassembled WGS sequence"/>
</dbReference>
<dbReference type="GO" id="GO:0060287">
    <property type="term" value="P:epithelial cilium movement involved in determination of left/right asymmetry"/>
    <property type="evidence" value="ECO:0007669"/>
    <property type="project" value="TreeGrafter"/>
</dbReference>
<dbReference type="PANTHER" id="PTHR18962:SF0">
    <property type="entry name" value="COILED-COIL DOMAIN-CONTAINING PROTEIN 39"/>
    <property type="match status" value="1"/>
</dbReference>
<reference evidence="5 6" key="1">
    <citation type="submission" date="2018-10" db="EMBL/GenBank/DDBJ databases">
        <authorList>
            <person name="Ekblom R."/>
            <person name="Jareborg N."/>
        </authorList>
    </citation>
    <scope>NUCLEOTIDE SEQUENCE [LARGE SCALE GENOMIC DNA]</scope>
    <source>
        <tissue evidence="5">Muscle</tissue>
    </source>
</reference>
<feature type="non-terminal residue" evidence="5">
    <location>
        <position position="1"/>
    </location>
</feature>
<dbReference type="GO" id="GO:0005576">
    <property type="term" value="C:extracellular region"/>
    <property type="evidence" value="ECO:0007669"/>
    <property type="project" value="GOC"/>
</dbReference>
<comment type="similarity">
    <text evidence="1">Belongs to the CCDC39 family.</text>
</comment>
<evidence type="ECO:0000256" key="3">
    <source>
        <dbReference type="ARBA" id="ARBA00023054"/>
    </source>
</evidence>
<accession>A0A9X9LR50</accession>
<dbReference type="AlphaFoldDB" id="A0A9X9LR50"/>